<name>A0A0L8IE53_OCTBM</name>
<reference evidence="1" key="1">
    <citation type="submission" date="2015-07" db="EMBL/GenBank/DDBJ databases">
        <title>MeaNS - Measles Nucleotide Surveillance Program.</title>
        <authorList>
            <person name="Tran T."/>
            <person name="Druce J."/>
        </authorList>
    </citation>
    <scope>NUCLEOTIDE SEQUENCE</scope>
    <source>
        <strain evidence="1">UCB-OBI-ISO-001</strain>
        <tissue evidence="1">Gonad</tissue>
    </source>
</reference>
<protein>
    <submittedName>
        <fullName evidence="1">Uncharacterized protein</fullName>
    </submittedName>
</protein>
<gene>
    <name evidence="1" type="ORF">OCBIM_22017836mg</name>
</gene>
<sequence>MYIIRVNICDSNIETISIKLSHKTIEPFQNQNELMCTYDLTQHIQCQCP</sequence>
<organism evidence="1">
    <name type="scientific">Octopus bimaculoides</name>
    <name type="common">California two-spotted octopus</name>
    <dbReference type="NCBI Taxonomy" id="37653"/>
    <lineage>
        <taxon>Eukaryota</taxon>
        <taxon>Metazoa</taxon>
        <taxon>Spiralia</taxon>
        <taxon>Lophotrochozoa</taxon>
        <taxon>Mollusca</taxon>
        <taxon>Cephalopoda</taxon>
        <taxon>Coleoidea</taxon>
        <taxon>Octopodiformes</taxon>
        <taxon>Octopoda</taxon>
        <taxon>Incirrata</taxon>
        <taxon>Octopodidae</taxon>
        <taxon>Octopus</taxon>
    </lineage>
</organism>
<evidence type="ECO:0000313" key="1">
    <source>
        <dbReference type="EMBL" id="KOF99330.1"/>
    </source>
</evidence>
<dbReference type="EMBL" id="KQ415984">
    <property type="protein sequence ID" value="KOF99330.1"/>
    <property type="molecule type" value="Genomic_DNA"/>
</dbReference>
<accession>A0A0L8IE53</accession>
<proteinExistence type="predicted"/>
<dbReference type="AlphaFoldDB" id="A0A0L8IE53"/>